<dbReference type="AlphaFoldDB" id="A0A9W8UQW8"/>
<evidence type="ECO:0000313" key="1">
    <source>
        <dbReference type="EMBL" id="KAJ4164096.1"/>
    </source>
</evidence>
<evidence type="ECO:0000313" key="2">
    <source>
        <dbReference type="Proteomes" id="UP001144673"/>
    </source>
</evidence>
<proteinExistence type="predicted"/>
<organism evidence="1 2">
    <name type="scientific">Akanthomyces muscarius</name>
    <name type="common">Entomopathogenic fungus</name>
    <name type="synonym">Lecanicillium muscarium</name>
    <dbReference type="NCBI Taxonomy" id="2231603"/>
    <lineage>
        <taxon>Eukaryota</taxon>
        <taxon>Fungi</taxon>
        <taxon>Dikarya</taxon>
        <taxon>Ascomycota</taxon>
        <taxon>Pezizomycotina</taxon>
        <taxon>Sordariomycetes</taxon>
        <taxon>Hypocreomycetidae</taxon>
        <taxon>Hypocreales</taxon>
        <taxon>Cordycipitaceae</taxon>
        <taxon>Akanthomyces</taxon>
    </lineage>
</organism>
<gene>
    <name evidence="1" type="ORF">LMH87_005782</name>
</gene>
<name>A0A9W8UQW8_AKAMU</name>
<dbReference type="EMBL" id="JAJHUN010000001">
    <property type="protein sequence ID" value="KAJ4164096.1"/>
    <property type="molecule type" value="Genomic_DNA"/>
</dbReference>
<keyword evidence="2" id="KW-1185">Reference proteome</keyword>
<dbReference type="KEGG" id="amus:LMH87_005782"/>
<dbReference type="RefSeq" id="XP_056059011.1">
    <property type="nucleotide sequence ID" value="XM_056203564.1"/>
</dbReference>
<sequence length="98" mass="10948">MEAYRVAEAGNALGEKVPSASTKQRVEAHEECLCNLLRQLPSHHQCQSKHEHSLLADVNLDGKYLVQNCPPTPTVQACLPDTDYTRSYAEWQHSVSES</sequence>
<dbReference type="Proteomes" id="UP001144673">
    <property type="component" value="Chromosome 1"/>
</dbReference>
<dbReference type="GeneID" id="80892941"/>
<protein>
    <submittedName>
        <fullName evidence="1">Uncharacterized protein</fullName>
    </submittedName>
</protein>
<comment type="caution">
    <text evidence="1">The sequence shown here is derived from an EMBL/GenBank/DDBJ whole genome shotgun (WGS) entry which is preliminary data.</text>
</comment>
<reference evidence="1" key="1">
    <citation type="journal article" date="2023" name="Access Microbiol">
        <title>De-novo genome assembly for Akanthomyces muscarius, a biocontrol agent of insect agricultural pests.</title>
        <authorList>
            <person name="Erdos Z."/>
            <person name="Studholme D.J."/>
            <person name="Raymond B."/>
            <person name="Sharma M."/>
        </authorList>
    </citation>
    <scope>NUCLEOTIDE SEQUENCE</scope>
    <source>
        <strain evidence="1">Ve6</strain>
    </source>
</reference>
<accession>A0A9W8UQW8</accession>